<dbReference type="EMBL" id="JBJQND010000010">
    <property type="protein sequence ID" value="KAL3863736.1"/>
    <property type="molecule type" value="Genomic_DNA"/>
</dbReference>
<protein>
    <submittedName>
        <fullName evidence="2">Uncharacterized protein</fullName>
    </submittedName>
</protein>
<organism evidence="2 3">
    <name type="scientific">Sinanodonta woodiana</name>
    <name type="common">Chinese pond mussel</name>
    <name type="synonym">Anodonta woodiana</name>
    <dbReference type="NCBI Taxonomy" id="1069815"/>
    <lineage>
        <taxon>Eukaryota</taxon>
        <taxon>Metazoa</taxon>
        <taxon>Spiralia</taxon>
        <taxon>Lophotrochozoa</taxon>
        <taxon>Mollusca</taxon>
        <taxon>Bivalvia</taxon>
        <taxon>Autobranchia</taxon>
        <taxon>Heteroconchia</taxon>
        <taxon>Palaeoheterodonta</taxon>
        <taxon>Unionida</taxon>
        <taxon>Unionoidea</taxon>
        <taxon>Unionidae</taxon>
        <taxon>Unioninae</taxon>
        <taxon>Sinanodonta</taxon>
    </lineage>
</organism>
<feature type="compositionally biased region" description="Polar residues" evidence="1">
    <location>
        <begin position="214"/>
        <end position="227"/>
    </location>
</feature>
<comment type="caution">
    <text evidence="2">The sequence shown here is derived from an EMBL/GenBank/DDBJ whole genome shotgun (WGS) entry which is preliminary data.</text>
</comment>
<gene>
    <name evidence="2" type="ORF">ACJMK2_005475</name>
</gene>
<proteinExistence type="predicted"/>
<keyword evidence="3" id="KW-1185">Reference proteome</keyword>
<accession>A0ABD3VQ61</accession>
<evidence type="ECO:0000313" key="3">
    <source>
        <dbReference type="Proteomes" id="UP001634394"/>
    </source>
</evidence>
<name>A0ABD3VQ61_SINWO</name>
<dbReference type="AlphaFoldDB" id="A0ABD3VQ61"/>
<dbReference type="Proteomes" id="UP001634394">
    <property type="component" value="Unassembled WGS sequence"/>
</dbReference>
<feature type="region of interest" description="Disordered" evidence="1">
    <location>
        <begin position="210"/>
        <end position="233"/>
    </location>
</feature>
<sequence>MPEYIGPELRMARPRTTPVGPSRSKSRIETEGRTEDGEYQIELLEYEWPDLPPIMDMKDAVTRKRVSKGISYLLPVDKGKNSINSNFRTDLRAMFHEPYATEYHGYEDTKVTLSAKIHFDVNAVDTKWNKKHLMGVPINVNSESEKARKLYAQSAPAGGRAIDEERLRVRSNLYLPLKRTAHPEAVKLRKEVEGMVKSILEKDGSEIGELDIGSVNSTEGNLGSPTNTEHKMSFKRHRSFVSNTGKSDISIRSRKLKLTAVLFDSYEQLKKTQPPKPMIPEMFQSEYLSYEKSQRIWEWLHYGEEVTPFQYFLSVCGFPPVPKTEDKK</sequence>
<feature type="region of interest" description="Disordered" evidence="1">
    <location>
        <begin position="1"/>
        <end position="34"/>
    </location>
</feature>
<evidence type="ECO:0000313" key="2">
    <source>
        <dbReference type="EMBL" id="KAL3863736.1"/>
    </source>
</evidence>
<reference evidence="2 3" key="1">
    <citation type="submission" date="2024-11" db="EMBL/GenBank/DDBJ databases">
        <title>Chromosome-level genome assembly of the freshwater bivalve Anodonta woodiana.</title>
        <authorList>
            <person name="Chen X."/>
        </authorList>
    </citation>
    <scope>NUCLEOTIDE SEQUENCE [LARGE SCALE GENOMIC DNA]</scope>
    <source>
        <strain evidence="2">MN2024</strain>
        <tissue evidence="2">Gills</tissue>
    </source>
</reference>
<evidence type="ECO:0000256" key="1">
    <source>
        <dbReference type="SAM" id="MobiDB-lite"/>
    </source>
</evidence>